<dbReference type="PROSITE" id="PS50206">
    <property type="entry name" value="RHODANESE_3"/>
    <property type="match status" value="1"/>
</dbReference>
<protein>
    <recommendedName>
        <fullName evidence="2">Rhodanese domain-containing protein</fullName>
    </recommendedName>
</protein>
<proteinExistence type="predicted"/>
<feature type="domain" description="Rhodanese" evidence="2">
    <location>
        <begin position="17"/>
        <end position="59"/>
    </location>
</feature>
<evidence type="ECO:0000313" key="3">
    <source>
        <dbReference type="EMBL" id="RKF43944.1"/>
    </source>
</evidence>
<reference evidence="3 4" key="1">
    <citation type="submission" date="2016-07" db="EMBL/GenBank/DDBJ databases">
        <title>Genome analysis of Burkholderia fungorum ES3-20.</title>
        <authorList>
            <person name="Xu D."/>
            <person name="Yao R."/>
            <person name="Zheng S."/>
        </authorList>
    </citation>
    <scope>NUCLEOTIDE SEQUENCE [LARGE SCALE GENOMIC DNA]</scope>
    <source>
        <strain evidence="3 4">ES3-20</strain>
    </source>
</reference>
<sequence length="62" mass="6582">MKWAIAFLALLATAIVVVLVSRLSGEDAIRLAGYLATAGFAALAGGLIRWRANRAQRNKRAG</sequence>
<dbReference type="Proteomes" id="UP000283709">
    <property type="component" value="Unassembled WGS sequence"/>
</dbReference>
<keyword evidence="1" id="KW-0472">Membrane</keyword>
<accession>A0A3R7F768</accession>
<name>A0A3R7F768_9BURK</name>
<evidence type="ECO:0000256" key="1">
    <source>
        <dbReference type="SAM" id="Phobius"/>
    </source>
</evidence>
<organism evidence="3 4">
    <name type="scientific">Paraburkholderia fungorum</name>
    <dbReference type="NCBI Taxonomy" id="134537"/>
    <lineage>
        <taxon>Bacteria</taxon>
        <taxon>Pseudomonadati</taxon>
        <taxon>Pseudomonadota</taxon>
        <taxon>Betaproteobacteria</taxon>
        <taxon>Burkholderiales</taxon>
        <taxon>Burkholderiaceae</taxon>
        <taxon>Paraburkholderia</taxon>
    </lineage>
</organism>
<evidence type="ECO:0000259" key="2">
    <source>
        <dbReference type="PROSITE" id="PS50206"/>
    </source>
</evidence>
<feature type="transmembrane region" description="Helical" evidence="1">
    <location>
        <begin position="32"/>
        <end position="50"/>
    </location>
</feature>
<comment type="caution">
    <text evidence="3">The sequence shown here is derived from an EMBL/GenBank/DDBJ whole genome shotgun (WGS) entry which is preliminary data.</text>
</comment>
<dbReference type="InterPro" id="IPR001763">
    <property type="entry name" value="Rhodanese-like_dom"/>
</dbReference>
<keyword evidence="1" id="KW-0812">Transmembrane</keyword>
<dbReference type="AlphaFoldDB" id="A0A3R7F768"/>
<gene>
    <name evidence="3" type="ORF">BCY88_29665</name>
</gene>
<evidence type="ECO:0000313" key="4">
    <source>
        <dbReference type="Proteomes" id="UP000283709"/>
    </source>
</evidence>
<dbReference type="EMBL" id="MCAS01000021">
    <property type="protein sequence ID" value="RKF43944.1"/>
    <property type="molecule type" value="Genomic_DNA"/>
</dbReference>
<keyword evidence="1" id="KW-1133">Transmembrane helix</keyword>
<dbReference type="RefSeq" id="WP_120345937.1">
    <property type="nucleotide sequence ID" value="NZ_MCAS01000021.1"/>
</dbReference>